<feature type="transmembrane region" description="Helical" evidence="1">
    <location>
        <begin position="31"/>
        <end position="48"/>
    </location>
</feature>
<feature type="transmembrane region" description="Helical" evidence="1">
    <location>
        <begin position="133"/>
        <end position="157"/>
    </location>
</feature>
<keyword evidence="1" id="KW-0812">Transmembrane</keyword>
<evidence type="ECO:0000313" key="3">
    <source>
        <dbReference type="Proteomes" id="UP000593836"/>
    </source>
</evidence>
<accession>A0A7S7RR76</accession>
<evidence type="ECO:0000256" key="1">
    <source>
        <dbReference type="SAM" id="Phobius"/>
    </source>
</evidence>
<proteinExistence type="predicted"/>
<evidence type="ECO:0000313" key="2">
    <source>
        <dbReference type="EMBL" id="QOY55363.1"/>
    </source>
</evidence>
<keyword evidence="1" id="KW-1133">Transmembrane helix</keyword>
<feature type="transmembrane region" description="Helical" evidence="1">
    <location>
        <begin position="54"/>
        <end position="70"/>
    </location>
</feature>
<feature type="transmembrane region" description="Helical" evidence="1">
    <location>
        <begin position="221"/>
        <end position="238"/>
    </location>
</feature>
<keyword evidence="1" id="KW-0472">Membrane</keyword>
<dbReference type="KEGG" id="smas:HUE87_03750"/>
<feature type="transmembrane region" description="Helical" evidence="1">
    <location>
        <begin position="177"/>
        <end position="195"/>
    </location>
</feature>
<gene>
    <name evidence="2" type="ORF">HUE87_03750</name>
</gene>
<sequence>MISDILLLILAAGVPYYIILERVAKLSSKHIFLLSGILLLCAIIFSLFVPHEHAISLVVVSLISAIFSIYKAAKTTNFYKLGYYFIFVNAPFFILFKDEGAMYSLSLLVSLIGLYLIAKFYEKNYGSANYRHITGITLVTPCVGTYLTLYLIALALYPPFPNSIFFLSYIFNSEPNLLWYIVVTTLFFGNFFIAMRVMRKTLFGRPNSNIHYVHMTSKEKIIHFLIVISLLILSILGFKETLL</sequence>
<name>A0A7S7RR76_9BACT</name>
<reference evidence="2 3" key="1">
    <citation type="submission" date="2020-05" db="EMBL/GenBank/DDBJ databases">
        <title>Sulfurimonas marisnigri, sp. nov., and Sulfurimonas baltica, sp. nov., manganese oxide reducing chemolithoautotrophs of the class Epsilonproteobacteria isolated from the pelagic redoxclines of the Black and Baltic Seas and emended description of the genus Sulfurimonas.</title>
        <authorList>
            <person name="Henkel J.V."/>
            <person name="Laudan C."/>
            <person name="Werner J."/>
            <person name="Neu T."/>
            <person name="Plewe S."/>
            <person name="Sproer C."/>
            <person name="Bunk B."/>
            <person name="Schulz-Vogt H.N."/>
        </authorList>
    </citation>
    <scope>NUCLEOTIDE SEQUENCE [LARGE SCALE GENOMIC DNA]</scope>
    <source>
        <strain evidence="2 3">SoZ1</strain>
    </source>
</reference>
<feature type="transmembrane region" description="Helical" evidence="1">
    <location>
        <begin position="6"/>
        <end position="24"/>
    </location>
</feature>
<protein>
    <submittedName>
        <fullName evidence="2">Uncharacterized protein</fullName>
    </submittedName>
</protein>
<dbReference type="Proteomes" id="UP000593836">
    <property type="component" value="Chromosome"/>
</dbReference>
<feature type="transmembrane region" description="Helical" evidence="1">
    <location>
        <begin position="77"/>
        <end position="96"/>
    </location>
</feature>
<dbReference type="AlphaFoldDB" id="A0A7S7RR76"/>
<dbReference type="RefSeq" id="WP_194367403.1">
    <property type="nucleotide sequence ID" value="NZ_CP054493.1"/>
</dbReference>
<organism evidence="2 3">
    <name type="scientific">Candidatus Sulfurimonas marisnigri</name>
    <dbReference type="NCBI Taxonomy" id="2740405"/>
    <lineage>
        <taxon>Bacteria</taxon>
        <taxon>Pseudomonadati</taxon>
        <taxon>Campylobacterota</taxon>
        <taxon>Epsilonproteobacteria</taxon>
        <taxon>Campylobacterales</taxon>
        <taxon>Sulfurimonadaceae</taxon>
        <taxon>Sulfurimonas</taxon>
    </lineage>
</organism>
<dbReference type="EMBL" id="CP054493">
    <property type="protein sequence ID" value="QOY55363.1"/>
    <property type="molecule type" value="Genomic_DNA"/>
</dbReference>
<keyword evidence="3" id="KW-1185">Reference proteome</keyword>
<feature type="transmembrane region" description="Helical" evidence="1">
    <location>
        <begin position="102"/>
        <end position="121"/>
    </location>
</feature>